<evidence type="ECO:0000313" key="1">
    <source>
        <dbReference type="EMBL" id="KPM03196.1"/>
    </source>
</evidence>
<dbReference type="AlphaFoldDB" id="A0A131ZWL8"/>
<dbReference type="VEuPathDB" id="VectorBase:SSCA004520"/>
<reference evidence="1 2" key="1">
    <citation type="journal article" date="2015" name="Parasit. Vectors">
        <title>Draft genome of the scabies mite.</title>
        <authorList>
            <person name="Rider S.D.Jr."/>
            <person name="Morgan M.S."/>
            <person name="Arlian L.G."/>
        </authorList>
    </citation>
    <scope>NUCLEOTIDE SEQUENCE [LARGE SCALE GENOMIC DNA]</scope>
    <source>
        <strain evidence="1">Arlian Lab</strain>
    </source>
</reference>
<evidence type="ECO:0000313" key="2">
    <source>
        <dbReference type="Proteomes" id="UP000616769"/>
    </source>
</evidence>
<sequence>MNSRIDRKLSILFYIIFYTNLFLFKIDFASASHGGPEKLKFVSSHISGLIAAFSDFDSDRFTDYALSKMNHSFENGIQYNVHL</sequence>
<proteinExistence type="predicted"/>
<dbReference type="EMBL" id="JXLN01004395">
    <property type="protein sequence ID" value="KPM03196.1"/>
    <property type="molecule type" value="Genomic_DNA"/>
</dbReference>
<organism evidence="1 2">
    <name type="scientific">Sarcoptes scabiei</name>
    <name type="common">Itch mite</name>
    <name type="synonym">Acarus scabiei</name>
    <dbReference type="NCBI Taxonomy" id="52283"/>
    <lineage>
        <taxon>Eukaryota</taxon>
        <taxon>Metazoa</taxon>
        <taxon>Ecdysozoa</taxon>
        <taxon>Arthropoda</taxon>
        <taxon>Chelicerata</taxon>
        <taxon>Arachnida</taxon>
        <taxon>Acari</taxon>
        <taxon>Acariformes</taxon>
        <taxon>Sarcoptiformes</taxon>
        <taxon>Astigmata</taxon>
        <taxon>Psoroptidia</taxon>
        <taxon>Sarcoptoidea</taxon>
        <taxon>Sarcoptidae</taxon>
        <taxon>Sarcoptinae</taxon>
        <taxon>Sarcoptes</taxon>
    </lineage>
</organism>
<comment type="caution">
    <text evidence="1">The sequence shown here is derived from an EMBL/GenBank/DDBJ whole genome shotgun (WGS) entry which is preliminary data.</text>
</comment>
<gene>
    <name evidence="1" type="ORF">QR98_0016260</name>
</gene>
<dbReference type="Proteomes" id="UP000616769">
    <property type="component" value="Unassembled WGS sequence"/>
</dbReference>
<name>A0A131ZWL8_SARSC</name>
<protein>
    <submittedName>
        <fullName evidence="1">Uncharacterized protein</fullName>
    </submittedName>
</protein>
<dbReference type="OrthoDB" id="10250728at2759"/>
<accession>A0A131ZWL8</accession>